<dbReference type="AlphaFoldDB" id="A0A2G8KDK8"/>
<feature type="region of interest" description="Disordered" evidence="1">
    <location>
        <begin position="52"/>
        <end position="91"/>
    </location>
</feature>
<evidence type="ECO:0000313" key="2">
    <source>
        <dbReference type="EMBL" id="PIK46070.1"/>
    </source>
</evidence>
<accession>A0A2G8KDK8</accession>
<dbReference type="GO" id="GO:0003676">
    <property type="term" value="F:nucleic acid binding"/>
    <property type="evidence" value="ECO:0007669"/>
    <property type="project" value="InterPro"/>
</dbReference>
<sequence>MHLVRSIFYFILSHDVAEVAGATSFSFGEREEERYVMLFKKEYAPTDEELNGYRRGETWDPEEAKELAKQRADEAEETRLEEERREPVVVAPTTDYMDKYKKIVGDESAVEGARNLTPNKQFGFVPSENKKDKRSVEETMDQIRAKKKQKAAESEVEAAAANTSTSDS</sequence>
<protein>
    <submittedName>
        <fullName evidence="2">Putative sperm-associated antigen 7</fullName>
    </submittedName>
</protein>
<dbReference type="Proteomes" id="UP000230750">
    <property type="component" value="Unassembled WGS sequence"/>
</dbReference>
<dbReference type="InterPro" id="IPR017330">
    <property type="entry name" value="SPAG7"/>
</dbReference>
<evidence type="ECO:0000313" key="3">
    <source>
        <dbReference type="Proteomes" id="UP000230750"/>
    </source>
</evidence>
<name>A0A2G8KDK8_STIJA</name>
<keyword evidence="3" id="KW-1185">Reference proteome</keyword>
<dbReference type="PANTHER" id="PTHR13498:SF3">
    <property type="entry name" value="SPERM-ASSOCIATED ANTIGEN 7"/>
    <property type="match status" value="1"/>
</dbReference>
<proteinExistence type="predicted"/>
<feature type="compositionally biased region" description="Basic and acidic residues" evidence="1">
    <location>
        <begin position="52"/>
        <end position="87"/>
    </location>
</feature>
<feature type="region of interest" description="Disordered" evidence="1">
    <location>
        <begin position="112"/>
        <end position="168"/>
    </location>
</feature>
<comment type="caution">
    <text evidence="2">The sequence shown here is derived from an EMBL/GenBank/DDBJ whole genome shotgun (WGS) entry which is preliminary data.</text>
</comment>
<gene>
    <name evidence="2" type="ORF">BSL78_17063</name>
</gene>
<dbReference type="EMBL" id="MRZV01000668">
    <property type="protein sequence ID" value="PIK46070.1"/>
    <property type="molecule type" value="Genomic_DNA"/>
</dbReference>
<dbReference type="PANTHER" id="PTHR13498">
    <property type="entry name" value="SPERM ASSOCIATED ANTIGEN 7"/>
    <property type="match status" value="1"/>
</dbReference>
<dbReference type="Gene3D" id="3.30.1370.50">
    <property type="entry name" value="R3H-like domain"/>
    <property type="match status" value="1"/>
</dbReference>
<evidence type="ECO:0000256" key="1">
    <source>
        <dbReference type="SAM" id="MobiDB-lite"/>
    </source>
</evidence>
<dbReference type="OrthoDB" id="5979509at2759"/>
<organism evidence="2 3">
    <name type="scientific">Stichopus japonicus</name>
    <name type="common">Sea cucumber</name>
    <dbReference type="NCBI Taxonomy" id="307972"/>
    <lineage>
        <taxon>Eukaryota</taxon>
        <taxon>Metazoa</taxon>
        <taxon>Echinodermata</taxon>
        <taxon>Eleutherozoa</taxon>
        <taxon>Echinozoa</taxon>
        <taxon>Holothuroidea</taxon>
        <taxon>Aspidochirotacea</taxon>
        <taxon>Aspidochirotida</taxon>
        <taxon>Stichopodidae</taxon>
        <taxon>Apostichopus</taxon>
    </lineage>
</organism>
<dbReference type="InterPro" id="IPR036867">
    <property type="entry name" value="R3H_dom_sf"/>
</dbReference>
<reference evidence="2 3" key="1">
    <citation type="journal article" date="2017" name="PLoS Biol.">
        <title>The sea cucumber genome provides insights into morphological evolution and visceral regeneration.</title>
        <authorList>
            <person name="Zhang X."/>
            <person name="Sun L."/>
            <person name="Yuan J."/>
            <person name="Sun Y."/>
            <person name="Gao Y."/>
            <person name="Zhang L."/>
            <person name="Li S."/>
            <person name="Dai H."/>
            <person name="Hamel J.F."/>
            <person name="Liu C."/>
            <person name="Yu Y."/>
            <person name="Liu S."/>
            <person name="Lin W."/>
            <person name="Guo K."/>
            <person name="Jin S."/>
            <person name="Xu P."/>
            <person name="Storey K.B."/>
            <person name="Huan P."/>
            <person name="Zhang T."/>
            <person name="Zhou Y."/>
            <person name="Zhang J."/>
            <person name="Lin C."/>
            <person name="Li X."/>
            <person name="Xing L."/>
            <person name="Huo D."/>
            <person name="Sun M."/>
            <person name="Wang L."/>
            <person name="Mercier A."/>
            <person name="Li F."/>
            <person name="Yang H."/>
            <person name="Xiang J."/>
        </authorList>
    </citation>
    <scope>NUCLEOTIDE SEQUENCE [LARGE SCALE GENOMIC DNA]</scope>
    <source>
        <strain evidence="2">Shaxun</strain>
        <tissue evidence="2">Muscle</tissue>
    </source>
</reference>
<feature type="compositionally biased region" description="Basic and acidic residues" evidence="1">
    <location>
        <begin position="128"/>
        <end position="144"/>
    </location>
</feature>
<dbReference type="SUPFAM" id="SSF82708">
    <property type="entry name" value="R3H domain"/>
    <property type="match status" value="1"/>
</dbReference>